<dbReference type="Pfam" id="PF13489">
    <property type="entry name" value="Methyltransf_23"/>
    <property type="match status" value="1"/>
</dbReference>
<sequence>MALAADNAVLEVDDHFSDADSTFSDQSSTSTSVTSSVLNYKYENGRRYHAFREGTYFAPNDDKEQDRMDLFHHISALILGGKLYRAPITANPKKILDFGTGTGIWAMDMADEFPSCEVVGSDLSPIQPSWVPPNCRFLVDDVEADWAVGEGERYDFIHGRTMAGSIKDWPRLFAQAYASAAPGGWVELQEFEIQYGCDDGSYPAKAPTVALFIEKLNEAAESFGKPMDVARDLKAWMTDAGFADVRDDVYKVPMAPWAKDRKLKEIGKYALIHVLEAIEAYSLALFTRVLKYSPEEVQVMMGKIRKEFKDPEVHVYWIYHVTYGQKPAASS</sequence>
<protein>
    <recommendedName>
        <fullName evidence="3">Tam domain methyltransferase</fullName>
    </recommendedName>
</protein>
<organism evidence="1 2">
    <name type="scientific">Diplodia intermedia</name>
    <dbReference type="NCBI Taxonomy" id="856260"/>
    <lineage>
        <taxon>Eukaryota</taxon>
        <taxon>Fungi</taxon>
        <taxon>Dikarya</taxon>
        <taxon>Ascomycota</taxon>
        <taxon>Pezizomycotina</taxon>
        <taxon>Dothideomycetes</taxon>
        <taxon>Dothideomycetes incertae sedis</taxon>
        <taxon>Botryosphaeriales</taxon>
        <taxon>Botryosphaeriaceae</taxon>
        <taxon>Diplodia</taxon>
    </lineage>
</organism>
<gene>
    <name evidence="1" type="ORF">SLS58_009708</name>
</gene>
<dbReference type="CDD" id="cd02440">
    <property type="entry name" value="AdoMet_MTases"/>
    <property type="match status" value="1"/>
</dbReference>
<proteinExistence type="predicted"/>
<evidence type="ECO:0000313" key="2">
    <source>
        <dbReference type="Proteomes" id="UP001521184"/>
    </source>
</evidence>
<comment type="caution">
    <text evidence="1">The sequence shown here is derived from an EMBL/GenBank/DDBJ whole genome shotgun (WGS) entry which is preliminary data.</text>
</comment>
<evidence type="ECO:0008006" key="3">
    <source>
        <dbReference type="Google" id="ProtNLM"/>
    </source>
</evidence>
<evidence type="ECO:0000313" key="1">
    <source>
        <dbReference type="EMBL" id="KAL1636654.1"/>
    </source>
</evidence>
<name>A0ABR3TB44_9PEZI</name>
<keyword evidence="2" id="KW-1185">Reference proteome</keyword>
<accession>A0ABR3TB44</accession>
<dbReference type="SUPFAM" id="SSF53335">
    <property type="entry name" value="S-adenosyl-L-methionine-dependent methyltransferases"/>
    <property type="match status" value="1"/>
</dbReference>
<dbReference type="EMBL" id="JAKEKT020000099">
    <property type="protein sequence ID" value="KAL1636654.1"/>
    <property type="molecule type" value="Genomic_DNA"/>
</dbReference>
<dbReference type="PANTHER" id="PTHR43591">
    <property type="entry name" value="METHYLTRANSFERASE"/>
    <property type="match status" value="1"/>
</dbReference>
<dbReference type="Proteomes" id="UP001521184">
    <property type="component" value="Unassembled WGS sequence"/>
</dbReference>
<dbReference type="PANTHER" id="PTHR43591:SF10">
    <property type="entry name" value="ABC TRANSMEMBRANE TYPE-1 DOMAIN-CONTAINING PROTEIN-RELATED"/>
    <property type="match status" value="1"/>
</dbReference>
<dbReference type="InterPro" id="IPR029063">
    <property type="entry name" value="SAM-dependent_MTases_sf"/>
</dbReference>
<reference evidence="1 2" key="1">
    <citation type="journal article" date="2023" name="Plant Dis.">
        <title>First Report of Diplodia intermedia Causing Canker and Dieback Diseases on Apple Trees in Canada.</title>
        <authorList>
            <person name="Ellouze W."/>
            <person name="Ilyukhin E."/>
            <person name="Sulman M."/>
            <person name="Ali S."/>
        </authorList>
    </citation>
    <scope>NUCLEOTIDE SEQUENCE [LARGE SCALE GENOMIC DNA]</scope>
    <source>
        <strain evidence="1 2">M45-28</strain>
    </source>
</reference>
<dbReference type="Gene3D" id="3.40.50.150">
    <property type="entry name" value="Vaccinia Virus protein VP39"/>
    <property type="match status" value="1"/>
</dbReference>